<feature type="domain" description="DUF6933" evidence="1">
    <location>
        <begin position="2"/>
        <end position="177"/>
    </location>
</feature>
<accession>A0A4R3KBA2</accession>
<protein>
    <recommendedName>
        <fullName evidence="1">DUF6933 domain-containing protein</fullName>
    </recommendedName>
</protein>
<dbReference type="Pfam" id="PF22016">
    <property type="entry name" value="DUF6933"/>
    <property type="match status" value="1"/>
</dbReference>
<dbReference type="RefSeq" id="WP_132380024.1">
    <property type="nucleotide sequence ID" value="NZ_SLZZ01000006.1"/>
</dbReference>
<dbReference type="EMBL" id="SLZZ01000006">
    <property type="protein sequence ID" value="TCS80327.1"/>
    <property type="molecule type" value="Genomic_DNA"/>
</dbReference>
<comment type="caution">
    <text evidence="2">The sequence shown here is derived from an EMBL/GenBank/DDBJ whole genome shotgun (WGS) entry which is preliminary data.</text>
</comment>
<keyword evidence="3" id="KW-1185">Reference proteome</keyword>
<proteinExistence type="predicted"/>
<evidence type="ECO:0000259" key="1">
    <source>
        <dbReference type="Pfam" id="PF22016"/>
    </source>
</evidence>
<evidence type="ECO:0000313" key="2">
    <source>
        <dbReference type="EMBL" id="TCS80327.1"/>
    </source>
</evidence>
<dbReference type="AlphaFoldDB" id="A0A4R3KBA2"/>
<dbReference type="InterPro" id="IPR053864">
    <property type="entry name" value="DUF6933"/>
</dbReference>
<dbReference type="Proteomes" id="UP000295726">
    <property type="component" value="Unassembled WGS sequence"/>
</dbReference>
<dbReference type="OrthoDB" id="9801392at2"/>
<reference evidence="2 3" key="1">
    <citation type="submission" date="2019-03" db="EMBL/GenBank/DDBJ databases">
        <title>Genomic Encyclopedia of Type Strains, Phase IV (KMG-IV): sequencing the most valuable type-strain genomes for metagenomic binning, comparative biology and taxonomic classification.</title>
        <authorList>
            <person name="Goeker M."/>
        </authorList>
    </citation>
    <scope>NUCLEOTIDE SEQUENCE [LARGE SCALE GENOMIC DNA]</scope>
    <source>
        <strain evidence="2 3">DSM 29489</strain>
    </source>
</reference>
<evidence type="ECO:0000313" key="3">
    <source>
        <dbReference type="Proteomes" id="UP000295726"/>
    </source>
</evidence>
<gene>
    <name evidence="2" type="ORF">EDD59_106153</name>
</gene>
<sequence length="193" mass="22690">MIIYATKRTFERYKLKLPAELTPPINRITQAVIEKESGDKLLEWGAKLFYFDRRKCIQVVNFASKFTLFLIDIKVADLENVGDMMAHYLLELYKNDREMTKALKKMFEGNFVTCFAKLTDKSAIATLNTTQSRFADDGYRFYEFIRGGILHSMEINHDVNFKWLFTMKTDGKTEYFYGGEKFRKIVLDRYGKS</sequence>
<name>A0A4R3KBA2_9FIRM</name>
<organism evidence="2 3">
    <name type="scientific">Muricomes intestini</name>
    <dbReference type="NCBI Taxonomy" id="1796634"/>
    <lineage>
        <taxon>Bacteria</taxon>
        <taxon>Bacillati</taxon>
        <taxon>Bacillota</taxon>
        <taxon>Clostridia</taxon>
        <taxon>Lachnospirales</taxon>
        <taxon>Lachnospiraceae</taxon>
        <taxon>Muricomes</taxon>
    </lineage>
</organism>